<protein>
    <submittedName>
        <fullName evidence="1">Uncharacterized protein</fullName>
    </submittedName>
</protein>
<accession>A0A812I9M7</accession>
<evidence type="ECO:0000313" key="2">
    <source>
        <dbReference type="Proteomes" id="UP000604046"/>
    </source>
</evidence>
<proteinExistence type="predicted"/>
<dbReference type="SUPFAM" id="SSF48403">
    <property type="entry name" value="Ankyrin repeat"/>
    <property type="match status" value="1"/>
</dbReference>
<keyword evidence="2" id="KW-1185">Reference proteome</keyword>
<gene>
    <name evidence="1" type="ORF">SNAT2548_LOCUS2922</name>
</gene>
<feature type="non-terminal residue" evidence="1">
    <location>
        <position position="1"/>
    </location>
</feature>
<dbReference type="InterPro" id="IPR002110">
    <property type="entry name" value="Ankyrin_rpt"/>
</dbReference>
<dbReference type="EMBL" id="CAJNDS010000176">
    <property type="protein sequence ID" value="CAE7022404.1"/>
    <property type="molecule type" value="Genomic_DNA"/>
</dbReference>
<dbReference type="Gene3D" id="1.25.40.20">
    <property type="entry name" value="Ankyrin repeat-containing domain"/>
    <property type="match status" value="1"/>
</dbReference>
<name>A0A812I9M7_9DINO</name>
<dbReference type="OrthoDB" id="445308at2759"/>
<dbReference type="Pfam" id="PF12796">
    <property type="entry name" value="Ank_2"/>
    <property type="match status" value="1"/>
</dbReference>
<dbReference type="AlphaFoldDB" id="A0A812I9M7"/>
<dbReference type="InterPro" id="IPR036770">
    <property type="entry name" value="Ankyrin_rpt-contain_sf"/>
</dbReference>
<organism evidence="1 2">
    <name type="scientific">Symbiodinium natans</name>
    <dbReference type="NCBI Taxonomy" id="878477"/>
    <lineage>
        <taxon>Eukaryota</taxon>
        <taxon>Sar</taxon>
        <taxon>Alveolata</taxon>
        <taxon>Dinophyceae</taxon>
        <taxon>Suessiales</taxon>
        <taxon>Symbiodiniaceae</taxon>
        <taxon>Symbiodinium</taxon>
    </lineage>
</organism>
<dbReference type="Proteomes" id="UP000604046">
    <property type="component" value="Unassembled WGS sequence"/>
</dbReference>
<evidence type="ECO:0000313" key="1">
    <source>
        <dbReference type="EMBL" id="CAE7022404.1"/>
    </source>
</evidence>
<sequence>DLGHRAGFDAVADGRLEDAMALVTLPMWPFTNELNARGWTLLHVAAHGGFEELCAALCQRKDFLNVDMPDKEFWATPLHLAAGKRRCILRVDAAAGTGVLQKELCVGNRARASNGNHTQL</sequence>
<reference evidence="1" key="1">
    <citation type="submission" date="2021-02" db="EMBL/GenBank/DDBJ databases">
        <authorList>
            <person name="Dougan E. K."/>
            <person name="Rhodes N."/>
            <person name="Thang M."/>
            <person name="Chan C."/>
        </authorList>
    </citation>
    <scope>NUCLEOTIDE SEQUENCE</scope>
</reference>
<comment type="caution">
    <text evidence="1">The sequence shown here is derived from an EMBL/GenBank/DDBJ whole genome shotgun (WGS) entry which is preliminary data.</text>
</comment>